<feature type="transmembrane region" description="Helical" evidence="1">
    <location>
        <begin position="140"/>
        <end position="163"/>
    </location>
</feature>
<name>A0A9D3UW81_9ROSI</name>
<dbReference type="OrthoDB" id="994530at2759"/>
<evidence type="ECO:0008006" key="4">
    <source>
        <dbReference type="Google" id="ProtNLM"/>
    </source>
</evidence>
<dbReference type="Proteomes" id="UP000828251">
    <property type="component" value="Unassembled WGS sequence"/>
</dbReference>
<organism evidence="2 3">
    <name type="scientific">Gossypium stocksii</name>
    <dbReference type="NCBI Taxonomy" id="47602"/>
    <lineage>
        <taxon>Eukaryota</taxon>
        <taxon>Viridiplantae</taxon>
        <taxon>Streptophyta</taxon>
        <taxon>Embryophyta</taxon>
        <taxon>Tracheophyta</taxon>
        <taxon>Spermatophyta</taxon>
        <taxon>Magnoliopsida</taxon>
        <taxon>eudicotyledons</taxon>
        <taxon>Gunneridae</taxon>
        <taxon>Pentapetalae</taxon>
        <taxon>rosids</taxon>
        <taxon>malvids</taxon>
        <taxon>Malvales</taxon>
        <taxon>Malvaceae</taxon>
        <taxon>Malvoideae</taxon>
        <taxon>Gossypium</taxon>
    </lineage>
</organism>
<comment type="caution">
    <text evidence="2">The sequence shown here is derived from an EMBL/GenBank/DDBJ whole genome shotgun (WGS) entry which is preliminary data.</text>
</comment>
<reference evidence="2 3" key="1">
    <citation type="journal article" date="2021" name="Plant Biotechnol. J.">
        <title>Multi-omics assisted identification of the key and species-specific regulatory components of drought-tolerant mechanisms in Gossypium stocksii.</title>
        <authorList>
            <person name="Yu D."/>
            <person name="Ke L."/>
            <person name="Zhang D."/>
            <person name="Wu Y."/>
            <person name="Sun Y."/>
            <person name="Mei J."/>
            <person name="Sun J."/>
            <person name="Sun Y."/>
        </authorList>
    </citation>
    <scope>NUCLEOTIDE SEQUENCE [LARGE SCALE GENOMIC DNA]</scope>
    <source>
        <strain evidence="3">cv. E1</strain>
        <tissue evidence="2">Leaf</tissue>
    </source>
</reference>
<dbReference type="AlphaFoldDB" id="A0A9D3UW81"/>
<protein>
    <recommendedName>
        <fullName evidence="4">RNase H type-1 domain-containing protein</fullName>
    </recommendedName>
</protein>
<gene>
    <name evidence="2" type="ORF">J1N35_028559</name>
</gene>
<evidence type="ECO:0000313" key="2">
    <source>
        <dbReference type="EMBL" id="KAH1063572.1"/>
    </source>
</evidence>
<sequence length="164" mass="18024">MSSLVFLSKIRALMWVRSLYDELKVDERIWWVCLVRSWSDVKKSGLSGEVGCAGVLRNSEGVARAVFSGPCAAKDSNATEVGPISLALHVFLEMGWKGRVVPRRCLAGLSSIGNVSFSRVDKHSNARAFALAVAGLKRQVFFVLWSVYWRGFFCLVVGGLIAVL</sequence>
<keyword evidence="3" id="KW-1185">Reference proteome</keyword>
<keyword evidence="1" id="KW-0472">Membrane</keyword>
<accession>A0A9D3UW81</accession>
<keyword evidence="1" id="KW-0812">Transmembrane</keyword>
<evidence type="ECO:0000256" key="1">
    <source>
        <dbReference type="SAM" id="Phobius"/>
    </source>
</evidence>
<keyword evidence="1" id="KW-1133">Transmembrane helix</keyword>
<dbReference type="EMBL" id="JAIQCV010000009">
    <property type="protein sequence ID" value="KAH1063572.1"/>
    <property type="molecule type" value="Genomic_DNA"/>
</dbReference>
<evidence type="ECO:0000313" key="3">
    <source>
        <dbReference type="Proteomes" id="UP000828251"/>
    </source>
</evidence>
<proteinExistence type="predicted"/>